<evidence type="ECO:0000256" key="4">
    <source>
        <dbReference type="ARBA" id="ARBA00025806"/>
    </source>
</evidence>
<evidence type="ECO:0000313" key="6">
    <source>
        <dbReference type="EMBL" id="KAK9816957.1"/>
    </source>
</evidence>
<evidence type="ECO:0000256" key="1">
    <source>
        <dbReference type="ARBA" id="ARBA00004123"/>
    </source>
</evidence>
<dbReference type="GO" id="GO:0033260">
    <property type="term" value="P:nuclear DNA replication"/>
    <property type="evidence" value="ECO:0007669"/>
    <property type="project" value="TreeGrafter"/>
</dbReference>
<dbReference type="PANTHER" id="PTHR12972">
    <property type="entry name" value="DOWNSTREAM NEIGHBOR OF SON"/>
    <property type="match status" value="1"/>
</dbReference>
<organism evidence="6 7">
    <name type="scientific">[Myrmecia] bisecta</name>
    <dbReference type="NCBI Taxonomy" id="41462"/>
    <lineage>
        <taxon>Eukaryota</taxon>
        <taxon>Viridiplantae</taxon>
        <taxon>Chlorophyta</taxon>
        <taxon>core chlorophytes</taxon>
        <taxon>Trebouxiophyceae</taxon>
        <taxon>Trebouxiales</taxon>
        <taxon>Trebouxiaceae</taxon>
        <taxon>Myrmecia</taxon>
    </lineage>
</organism>
<comment type="caution">
    <text evidence="6">The sequence shown here is derived from an EMBL/GenBank/DDBJ whole genome shotgun (WGS) entry which is preliminary data.</text>
</comment>
<dbReference type="AlphaFoldDB" id="A0AAW1Q983"/>
<keyword evidence="3" id="KW-0539">Nucleus</keyword>
<dbReference type="EMBL" id="JALJOR010000005">
    <property type="protein sequence ID" value="KAK9816957.1"/>
    <property type="molecule type" value="Genomic_DNA"/>
</dbReference>
<keyword evidence="7" id="KW-1185">Reference proteome</keyword>
<feature type="region of interest" description="Disordered" evidence="5">
    <location>
        <begin position="468"/>
        <end position="496"/>
    </location>
</feature>
<accession>A0AAW1Q983</accession>
<keyword evidence="2" id="KW-0217">Developmental protein</keyword>
<evidence type="ECO:0000256" key="2">
    <source>
        <dbReference type="ARBA" id="ARBA00022473"/>
    </source>
</evidence>
<evidence type="ECO:0000256" key="5">
    <source>
        <dbReference type="SAM" id="MobiDB-lite"/>
    </source>
</evidence>
<comment type="similarity">
    <text evidence="4">Belongs to the DONSON family.</text>
</comment>
<dbReference type="GO" id="GO:0005634">
    <property type="term" value="C:nucleus"/>
    <property type="evidence" value="ECO:0007669"/>
    <property type="project" value="UniProtKB-SubCell"/>
</dbReference>
<evidence type="ECO:0000313" key="7">
    <source>
        <dbReference type="Proteomes" id="UP001489004"/>
    </source>
</evidence>
<sequence length="525" mass="58475">MHRPGDGLRVQVTREQAEAKRQRLTQIGGYNQGSQSLLKDVDEFDQVYRPSQKENRAPTNFAAFNSVVIRKNTNRGPVFDAPTTFADITTNRAAVPWANENILRREQLPSLLQAKFTSDEDTVSHAPVAAPELLDTLLAASEQPAIDWSLKTCVRFSSRQPFHVCEQGQVAKTSTVCEAIHSHTRRHDFRDGDNLQERYQRALMSWQYPAETWPKEAVISLMGTASTAGVMLARRRAWQEAFRGLFYALRHKRCNAFYYVTAPGARKPFVAFFGASGMAGRRHMHAIVSRSTQGMRAMMAGKDHGMTFSMPLAPEAQPAANQQHLEELKKYGQAKPVEQSGVDGKPQSLLYFQSAEQVHGLFDFLFGEPTAIDRRGLPSTDECDVPLLLAPVPFHGASLHQYQPQMLPVLDVVPKNGGGAHRVELRDRALPPWVVDRLCVVLSEAQEGQMQVLFDSDPLTSMFNKQLAPPGQGQLPKTTGSAADRGALEAAEEERWRAPPGRMAGLVVRELQCEDSKYTTRLCKV</sequence>
<protein>
    <submittedName>
        <fullName evidence="6">Uncharacterized protein</fullName>
    </submittedName>
</protein>
<gene>
    <name evidence="6" type="ORF">WJX72_007445</name>
</gene>
<reference evidence="6 7" key="1">
    <citation type="journal article" date="2024" name="Nat. Commun.">
        <title>Phylogenomics reveals the evolutionary origins of lichenization in chlorophyte algae.</title>
        <authorList>
            <person name="Puginier C."/>
            <person name="Libourel C."/>
            <person name="Otte J."/>
            <person name="Skaloud P."/>
            <person name="Haon M."/>
            <person name="Grisel S."/>
            <person name="Petersen M."/>
            <person name="Berrin J.G."/>
            <person name="Delaux P.M."/>
            <person name="Dal Grande F."/>
            <person name="Keller J."/>
        </authorList>
    </citation>
    <scope>NUCLEOTIDE SEQUENCE [LARGE SCALE GENOMIC DNA]</scope>
    <source>
        <strain evidence="6 7">SAG 2043</strain>
    </source>
</reference>
<evidence type="ECO:0000256" key="3">
    <source>
        <dbReference type="ARBA" id="ARBA00023242"/>
    </source>
</evidence>
<dbReference type="InterPro" id="IPR024861">
    <property type="entry name" value="Donson"/>
</dbReference>
<dbReference type="PANTHER" id="PTHR12972:SF0">
    <property type="entry name" value="PROTEIN DOWNSTREAM NEIGHBOR OF SON"/>
    <property type="match status" value="1"/>
</dbReference>
<name>A0AAW1Q983_9CHLO</name>
<comment type="subcellular location">
    <subcellularLocation>
        <location evidence="1">Nucleus</location>
    </subcellularLocation>
</comment>
<proteinExistence type="inferred from homology"/>
<dbReference type="Proteomes" id="UP001489004">
    <property type="component" value="Unassembled WGS sequence"/>
</dbReference>